<sequence>MTAKIFYYEIRCHRPIVAEHAGNYYHEKTNFCSRHNVKILIQDILFHFHHRNKRKIKQTE</sequence>
<proteinExistence type="predicted"/>
<evidence type="ECO:0000313" key="1">
    <source>
        <dbReference type="EMBL" id="SNR60889.1"/>
    </source>
</evidence>
<dbReference type="AlphaFoldDB" id="A0AA94LIW2"/>
<evidence type="ECO:0000313" key="2">
    <source>
        <dbReference type="Proteomes" id="UP000198427"/>
    </source>
</evidence>
<keyword evidence="2" id="KW-1185">Reference proteome</keyword>
<gene>
    <name evidence="1" type="ORF">SAMN06265364_101108</name>
</gene>
<comment type="caution">
    <text evidence="1">The sequence shown here is derived from an EMBL/GenBank/DDBJ whole genome shotgun (WGS) entry which is preliminary data.</text>
</comment>
<accession>A0AA94LIW2</accession>
<dbReference type="EMBL" id="FZNZ01000001">
    <property type="protein sequence ID" value="SNR60889.1"/>
    <property type="molecule type" value="Genomic_DNA"/>
</dbReference>
<dbReference type="Proteomes" id="UP000198427">
    <property type="component" value="Unassembled WGS sequence"/>
</dbReference>
<organism evidence="1 2">
    <name type="scientific">Prevotella jejuni</name>
    <dbReference type="NCBI Taxonomy" id="1177574"/>
    <lineage>
        <taxon>Bacteria</taxon>
        <taxon>Pseudomonadati</taxon>
        <taxon>Bacteroidota</taxon>
        <taxon>Bacteroidia</taxon>
        <taxon>Bacteroidales</taxon>
        <taxon>Prevotellaceae</taxon>
        <taxon>Prevotella</taxon>
    </lineage>
</organism>
<reference evidence="1 2" key="1">
    <citation type="submission" date="2017-06" db="EMBL/GenBank/DDBJ databases">
        <authorList>
            <person name="Varghese N."/>
            <person name="Submissions S."/>
        </authorList>
    </citation>
    <scope>NUCLEOTIDE SEQUENCE [LARGE SCALE GENOMIC DNA]</scope>
    <source>
        <strain evidence="1 2">DSM 26989</strain>
    </source>
</reference>
<protein>
    <submittedName>
        <fullName evidence="1">Uncharacterized protein</fullName>
    </submittedName>
</protein>
<name>A0AA94LIW2_9BACT</name>